<name>A0A1B0A376_GLOPL</name>
<keyword evidence="5" id="KW-1133">Transmembrane helix</keyword>
<keyword evidence="3" id="KW-0342">GTP-binding</keyword>
<keyword evidence="1" id="KW-0547">Nucleotide-binding</keyword>
<dbReference type="SUPFAM" id="SSF48340">
    <property type="entry name" value="Interferon-induced guanylate-binding protein 1 (GBP1), C-terminal domain"/>
    <property type="match status" value="2"/>
</dbReference>
<keyword evidence="2" id="KW-0378">Hydrolase</keyword>
<dbReference type="PROSITE" id="PS51715">
    <property type="entry name" value="G_GB1_RHD3"/>
    <property type="match status" value="2"/>
</dbReference>
<dbReference type="Proteomes" id="UP000092445">
    <property type="component" value="Unassembled WGS sequence"/>
</dbReference>
<organism evidence="7 8">
    <name type="scientific">Glossina pallidipes</name>
    <name type="common">Tsetse fly</name>
    <dbReference type="NCBI Taxonomy" id="7398"/>
    <lineage>
        <taxon>Eukaryota</taxon>
        <taxon>Metazoa</taxon>
        <taxon>Ecdysozoa</taxon>
        <taxon>Arthropoda</taxon>
        <taxon>Hexapoda</taxon>
        <taxon>Insecta</taxon>
        <taxon>Pterygota</taxon>
        <taxon>Neoptera</taxon>
        <taxon>Endopterygota</taxon>
        <taxon>Diptera</taxon>
        <taxon>Brachycera</taxon>
        <taxon>Muscomorpha</taxon>
        <taxon>Hippoboscoidea</taxon>
        <taxon>Glossinidae</taxon>
        <taxon>Glossina</taxon>
    </lineage>
</organism>
<feature type="transmembrane region" description="Helical" evidence="5">
    <location>
        <begin position="907"/>
        <end position="928"/>
    </location>
</feature>
<dbReference type="InterPro" id="IPR036543">
    <property type="entry name" value="Guanylate-bd_C_sf"/>
</dbReference>
<keyword evidence="8" id="KW-1185">Reference proteome</keyword>
<evidence type="ECO:0000259" key="6">
    <source>
        <dbReference type="PROSITE" id="PS51715"/>
    </source>
</evidence>
<dbReference type="GO" id="GO:0005525">
    <property type="term" value="F:GTP binding"/>
    <property type="evidence" value="ECO:0007669"/>
    <property type="project" value="UniProtKB-KW"/>
</dbReference>
<dbReference type="GO" id="GO:0003924">
    <property type="term" value="F:GTPase activity"/>
    <property type="evidence" value="ECO:0007669"/>
    <property type="project" value="InterPro"/>
</dbReference>
<evidence type="ECO:0000313" key="7">
    <source>
        <dbReference type="EnsemblMetazoa" id="GPAI033085-PA"/>
    </source>
</evidence>
<evidence type="ECO:0000256" key="1">
    <source>
        <dbReference type="ARBA" id="ARBA00022741"/>
    </source>
</evidence>
<accession>A0A1B0A376</accession>
<dbReference type="CDD" id="cd01851">
    <property type="entry name" value="GBP"/>
    <property type="match status" value="1"/>
</dbReference>
<evidence type="ECO:0000256" key="2">
    <source>
        <dbReference type="ARBA" id="ARBA00022801"/>
    </source>
</evidence>
<dbReference type="EnsemblMetazoa" id="GPAI033085-RA">
    <property type="protein sequence ID" value="GPAI033085-PA"/>
    <property type="gene ID" value="GPAI033085"/>
</dbReference>
<dbReference type="PANTHER" id="PTHR10751">
    <property type="entry name" value="GUANYLATE BINDING PROTEIN"/>
    <property type="match status" value="1"/>
</dbReference>
<feature type="domain" description="GB1/RHD3-type G" evidence="6">
    <location>
        <begin position="509"/>
        <end position="767"/>
    </location>
</feature>
<dbReference type="Pfam" id="PF02263">
    <property type="entry name" value="GBP"/>
    <property type="match status" value="2"/>
</dbReference>
<dbReference type="InterPro" id="IPR030386">
    <property type="entry name" value="G_GB1_RHD3_dom"/>
</dbReference>
<comment type="similarity">
    <text evidence="4">Belongs to the TRAFAC class dynamin-like GTPase superfamily. GB1/RHD3 GTPase family.</text>
</comment>
<reference evidence="8" key="1">
    <citation type="submission" date="2014-03" db="EMBL/GenBank/DDBJ databases">
        <authorList>
            <person name="Aksoy S."/>
            <person name="Warren W."/>
            <person name="Wilson R.K."/>
        </authorList>
    </citation>
    <scope>NUCLEOTIDE SEQUENCE [LARGE SCALE GENOMIC DNA]</scope>
    <source>
        <strain evidence="8">IAEA</strain>
    </source>
</reference>
<proteinExistence type="inferred from homology"/>
<dbReference type="Gene3D" id="3.40.50.300">
    <property type="entry name" value="P-loop containing nucleotide triphosphate hydrolases"/>
    <property type="match status" value="2"/>
</dbReference>
<dbReference type="FunFam" id="3.40.50.300:FF:000314">
    <property type="entry name" value="Atlastin-2 isoform 2"/>
    <property type="match status" value="2"/>
</dbReference>
<dbReference type="AlphaFoldDB" id="A0A1B0A376"/>
<evidence type="ECO:0000313" key="8">
    <source>
        <dbReference type="Proteomes" id="UP000092445"/>
    </source>
</evidence>
<evidence type="ECO:0000256" key="5">
    <source>
        <dbReference type="SAM" id="Phobius"/>
    </source>
</evidence>
<feature type="transmembrane region" description="Helical" evidence="5">
    <location>
        <begin position="424"/>
        <end position="453"/>
    </location>
</feature>
<evidence type="ECO:0000256" key="4">
    <source>
        <dbReference type="PROSITE-ProRule" id="PRU01052"/>
    </source>
</evidence>
<keyword evidence="5" id="KW-0472">Membrane</keyword>
<feature type="transmembrane region" description="Helical" evidence="5">
    <location>
        <begin position="934"/>
        <end position="952"/>
    </location>
</feature>
<dbReference type="InterPro" id="IPR027417">
    <property type="entry name" value="P-loop_NTPase"/>
</dbReference>
<feature type="domain" description="GB1/RHD3-type G" evidence="6">
    <location>
        <begin position="35"/>
        <end position="292"/>
    </location>
</feature>
<evidence type="ECO:0000256" key="3">
    <source>
        <dbReference type="ARBA" id="ARBA00023134"/>
    </source>
</evidence>
<dbReference type="InterPro" id="IPR015894">
    <property type="entry name" value="Guanylate-bd_N"/>
</dbReference>
<sequence length="958" mass="109899">MVGKALQIITKLDDNTFVLNGKQLEKLLMREDIKDRYVCVVSIAGGSREGKSFLLNFFLRYMYAKQYAGHEIDDWFGDENLPLTGFSWCSCQKHDSHAYEPHTSGILIWSDIFCVDIPNGDKVAVIFLDTQGLKNCKKLSRECTTILALSAMISSVQIFNLSQNLWENDLQYLQWFAEFGRLALADTGSKPCQHLQFLIRDWSKLNDAPCGEKGGKIILNRRLKECDTQNFETQSAKYHISSCFKDISCFLMPHPGLNVFANPKFNGCLKDISREFKHELKVLAPLLLEPHNLIVKRICGQKVQAKELVHYIRSYVVVFNRKELPKTKSVLNVTAEVNLLTAAYAAKMEYHELMEMFCNASRNCLSTDELESKHLFLKEKCLCQFRSKSKMGDEELTEKFIVQLEEDINKIFEGCKKENDVRSVFTAVPAVLLIPAAFLIVFTLIGIFSVIGLRVFADLLIWLTRVSLFPLGLWIYAKALQIITKLEDNTFVLDKQQLEKLLMREDIKDRYVCVVSIVGSSREGKSFLLNFFLRYMYAKCAGDETDHWLSDEDQSLTGFSWCNGKEEDNHAYAPHTNGIHMWSDVFCLDIPNGDKVAVIFLDTQGIRNCNNCKNLSHESATILALSTILSSVQIYNLSQNLWENDLQYLQWFAEFGRLALNSTGSKPCQRLQFLVRDWSEPDDADWGEVGDKVILSRRLKWCDKEDFELQSIKNHILPCFKEISCFLMPHPGLNILDPEFNGSLKDISMKFKEEVKVFVSLLMDPNNLLVKQIYGQKIRAMDLVEYFQSYLVVLNQNELPKPEGILNVTAEVSHLTAANTAKNEYRELMKMFCAASPHYLRSDELESKHLFLKEKCLCQFRSKSKMGSAKLTETFDQRLEKDIHDIFENCKQQNESKNVARTIPTDLVVFGAFFIVFTLIGFLDVIGLSLMAGVLTWLTRLCFFPLVVWIYVRICKDN</sequence>
<dbReference type="Gene3D" id="1.20.58.420">
    <property type="entry name" value="AHSP"/>
    <property type="match status" value="2"/>
</dbReference>
<dbReference type="STRING" id="7398.A0A1B0A376"/>
<reference evidence="7" key="2">
    <citation type="submission" date="2020-05" db="UniProtKB">
        <authorList>
            <consortium name="EnsemblMetazoa"/>
        </authorList>
    </citation>
    <scope>IDENTIFICATION</scope>
    <source>
        <strain evidence="7">IAEA</strain>
    </source>
</reference>
<dbReference type="VEuPathDB" id="VectorBase:GPAI033085"/>
<keyword evidence="5" id="KW-0812">Transmembrane</keyword>
<protein>
    <recommendedName>
        <fullName evidence="6">GB1/RHD3-type G domain-containing protein</fullName>
    </recommendedName>
</protein>
<dbReference type="SUPFAM" id="SSF52540">
    <property type="entry name" value="P-loop containing nucleoside triphosphate hydrolases"/>
    <property type="match status" value="2"/>
</dbReference>